<feature type="transmembrane region" description="Helical" evidence="4">
    <location>
        <begin position="307"/>
        <end position="330"/>
    </location>
</feature>
<dbReference type="RefSeq" id="WP_145662264.1">
    <property type="nucleotide sequence ID" value="NZ_VITK01000003.1"/>
</dbReference>
<dbReference type="PANTHER" id="PTHR11360:SF284">
    <property type="entry name" value="EG:103B4.3 PROTEIN-RELATED"/>
    <property type="match status" value="1"/>
</dbReference>
<comment type="caution">
    <text evidence="6">The sequence shown here is derived from an EMBL/GenBank/DDBJ whole genome shotgun (WGS) entry which is preliminary data.</text>
</comment>
<evidence type="ECO:0000256" key="4">
    <source>
        <dbReference type="SAM" id="Phobius"/>
    </source>
</evidence>
<evidence type="ECO:0000313" key="7">
    <source>
        <dbReference type="Proteomes" id="UP000319949"/>
    </source>
</evidence>
<feature type="transmembrane region" description="Helical" evidence="4">
    <location>
        <begin position="249"/>
        <end position="272"/>
    </location>
</feature>
<proteinExistence type="predicted"/>
<organism evidence="6 7">
    <name type="scientific">Bradyrhizobium stylosanthis</name>
    <dbReference type="NCBI Taxonomy" id="1803665"/>
    <lineage>
        <taxon>Bacteria</taxon>
        <taxon>Pseudomonadati</taxon>
        <taxon>Pseudomonadota</taxon>
        <taxon>Alphaproteobacteria</taxon>
        <taxon>Hyphomicrobiales</taxon>
        <taxon>Nitrobacteraceae</taxon>
        <taxon>Bradyrhizobium</taxon>
    </lineage>
</organism>
<keyword evidence="7" id="KW-1185">Reference proteome</keyword>
<dbReference type="OrthoDB" id="9796632at2"/>
<feature type="transmembrane region" description="Helical" evidence="4">
    <location>
        <begin position="220"/>
        <end position="243"/>
    </location>
</feature>
<feature type="transmembrane region" description="Helical" evidence="4">
    <location>
        <begin position="141"/>
        <end position="163"/>
    </location>
</feature>
<dbReference type="InterPro" id="IPR036259">
    <property type="entry name" value="MFS_trans_sf"/>
</dbReference>
<dbReference type="InterPro" id="IPR011701">
    <property type="entry name" value="MFS"/>
</dbReference>
<dbReference type="InterPro" id="IPR050327">
    <property type="entry name" value="Proton-linked_MCT"/>
</dbReference>
<evidence type="ECO:0000256" key="3">
    <source>
        <dbReference type="ARBA" id="ARBA00023136"/>
    </source>
</evidence>
<feature type="transmembrane region" description="Helical" evidence="4">
    <location>
        <begin position="53"/>
        <end position="73"/>
    </location>
</feature>
<evidence type="ECO:0000259" key="5">
    <source>
        <dbReference type="PROSITE" id="PS50850"/>
    </source>
</evidence>
<dbReference type="Pfam" id="PF07690">
    <property type="entry name" value="MFS_1"/>
    <property type="match status" value="1"/>
</dbReference>
<gene>
    <name evidence="6" type="ORF">FBZ96_1031205</name>
</gene>
<feature type="transmembrane region" description="Helical" evidence="4">
    <location>
        <begin position="110"/>
        <end position="129"/>
    </location>
</feature>
<reference evidence="6 7" key="1">
    <citation type="submission" date="2019-06" db="EMBL/GenBank/DDBJ databases">
        <title>Genomic Encyclopedia of Type Strains, Phase IV (KMG-V): Genome sequencing to study the core and pangenomes of soil and plant-associated prokaryotes.</title>
        <authorList>
            <person name="Whitman W."/>
        </authorList>
    </citation>
    <scope>NUCLEOTIDE SEQUENCE [LARGE SCALE GENOMIC DNA]</scope>
    <source>
        <strain evidence="6 7">BR 510</strain>
    </source>
</reference>
<name>A0A560DZE6_9BRAD</name>
<dbReference type="PANTHER" id="PTHR11360">
    <property type="entry name" value="MONOCARBOXYLATE TRANSPORTER"/>
    <property type="match status" value="1"/>
</dbReference>
<dbReference type="GO" id="GO:0022857">
    <property type="term" value="F:transmembrane transporter activity"/>
    <property type="evidence" value="ECO:0007669"/>
    <property type="project" value="InterPro"/>
</dbReference>
<keyword evidence="2 4" id="KW-1133">Transmembrane helix</keyword>
<dbReference type="SUPFAM" id="SSF103473">
    <property type="entry name" value="MFS general substrate transporter"/>
    <property type="match status" value="1"/>
</dbReference>
<accession>A0A560DZE6</accession>
<evidence type="ECO:0000313" key="6">
    <source>
        <dbReference type="EMBL" id="TWB02423.1"/>
    </source>
</evidence>
<dbReference type="AlphaFoldDB" id="A0A560DZE6"/>
<dbReference type="InterPro" id="IPR020846">
    <property type="entry name" value="MFS_dom"/>
</dbReference>
<dbReference type="EMBL" id="VITK01000003">
    <property type="protein sequence ID" value="TWB02423.1"/>
    <property type="molecule type" value="Genomic_DNA"/>
</dbReference>
<dbReference type="PROSITE" id="PS50850">
    <property type="entry name" value="MFS"/>
    <property type="match status" value="1"/>
</dbReference>
<dbReference type="Proteomes" id="UP000319949">
    <property type="component" value="Unassembled WGS sequence"/>
</dbReference>
<feature type="transmembrane region" description="Helical" evidence="4">
    <location>
        <begin position="371"/>
        <end position="391"/>
    </location>
</feature>
<keyword evidence="3 4" id="KW-0472">Membrane</keyword>
<feature type="transmembrane region" description="Helical" evidence="4">
    <location>
        <begin position="175"/>
        <end position="194"/>
    </location>
</feature>
<feature type="transmembrane region" description="Helical" evidence="4">
    <location>
        <begin position="342"/>
        <end position="365"/>
    </location>
</feature>
<keyword evidence="1 4" id="KW-0812">Transmembrane</keyword>
<feature type="transmembrane region" description="Helical" evidence="4">
    <location>
        <begin position="17"/>
        <end position="41"/>
    </location>
</feature>
<sequence>MDGEISSQSELWRGRNLIAGCLLGMMMSVSSIYFYTAGLFLKPLAAEFGWTRGMASLGPLVGILTIGVASPFAGRLVERFGAFRMALLSAAGLAFSFLALAIATEGLVSFLLLTLVLAVLGSATTPVSYGRMIIGNFPRRLGLVYGIVYCGPGLAALMFPSLVGQFLGAYGWRGAYMGLAVLTLGTIPIITFLLKSQAGHQKSDPGAARRNWGLYVDRRFMLLAAIFLLASTGIFGTIVHFVPMLTDRGIAPATAVGLAGLIGFAVIAGRLITGFLLDIVETNLLAAAIFLLSACGVLMLASGSPQLILPGTLAMGFTIGSEFDLALFLVGRRFPPSHFSTLFGGIYLAVSIGGGGGPILAGTLYDRAGNYLPWFGVAVTCLLVASVLCLVGRFSVFRERAIAPSAA</sequence>
<protein>
    <submittedName>
        <fullName evidence="6">Cyanate permease</fullName>
    </submittedName>
</protein>
<feature type="transmembrane region" description="Helical" evidence="4">
    <location>
        <begin position="284"/>
        <end position="301"/>
    </location>
</feature>
<feature type="transmembrane region" description="Helical" evidence="4">
    <location>
        <begin position="85"/>
        <end position="104"/>
    </location>
</feature>
<dbReference type="Gene3D" id="1.20.1250.20">
    <property type="entry name" value="MFS general substrate transporter like domains"/>
    <property type="match status" value="1"/>
</dbReference>
<feature type="domain" description="Major facilitator superfamily (MFS) profile" evidence="5">
    <location>
        <begin position="17"/>
        <end position="404"/>
    </location>
</feature>
<evidence type="ECO:0000256" key="1">
    <source>
        <dbReference type="ARBA" id="ARBA00022692"/>
    </source>
</evidence>
<evidence type="ECO:0000256" key="2">
    <source>
        <dbReference type="ARBA" id="ARBA00022989"/>
    </source>
</evidence>